<dbReference type="EMBL" id="FMUX01000016">
    <property type="protein sequence ID" value="SCY68546.1"/>
    <property type="molecule type" value="Genomic_DNA"/>
</dbReference>
<protein>
    <submittedName>
        <fullName evidence="7">Transketolase subunit A</fullName>
    </submittedName>
</protein>
<feature type="domain" description="Transketolase N-terminal" evidence="6">
    <location>
        <begin position="29"/>
        <end position="274"/>
    </location>
</feature>
<dbReference type="GO" id="GO:0016740">
    <property type="term" value="F:transferase activity"/>
    <property type="evidence" value="ECO:0007669"/>
    <property type="project" value="UniProtKB-KW"/>
</dbReference>
<evidence type="ECO:0000259" key="6">
    <source>
        <dbReference type="Pfam" id="PF00456"/>
    </source>
</evidence>
<evidence type="ECO:0000256" key="2">
    <source>
        <dbReference type="ARBA" id="ARBA00007131"/>
    </source>
</evidence>
<dbReference type="Gene3D" id="3.40.50.970">
    <property type="match status" value="1"/>
</dbReference>
<dbReference type="InterPro" id="IPR029061">
    <property type="entry name" value="THDP-binding"/>
</dbReference>
<name>A0A1G5HXM5_9BACT</name>
<evidence type="ECO:0000313" key="7">
    <source>
        <dbReference type="EMBL" id="SCY68546.1"/>
    </source>
</evidence>
<keyword evidence="4" id="KW-0479">Metal-binding</keyword>
<sequence length="281" mass="30884">MLSKIKEDFSDYRGLEGRAKYLRKKIVSVLHPDGGHFGGCLSVIDILHTLYTTFLNVSPETKDDPLRDRLILSKGHSAVALYVLLAELGFIPEDWLESYSDIGSPLAGHPDMTLTPGIDFSSGSLGQGLSAGIGMAMSLPKDVNVWVVLGDGECQEGQVWEAAMLAGRYHLSNLFVVVDNNGQQEFGWGNVSLEKRNPLPDPLQKWGAFGWNTYEADGNNYLSLTHTFRECLDNSVNGKPTVVIANTVKGYGSPLLQKEPLKCHCGSLTDEEYNRVLHEIS</sequence>
<dbReference type="AlphaFoldDB" id="A0A1G5HXM5"/>
<comment type="cofactor">
    <cofactor evidence="1">
        <name>thiamine diphosphate</name>
        <dbReference type="ChEBI" id="CHEBI:58937"/>
    </cofactor>
</comment>
<evidence type="ECO:0000256" key="4">
    <source>
        <dbReference type="ARBA" id="ARBA00022723"/>
    </source>
</evidence>
<gene>
    <name evidence="7" type="ORF">SAMN05216233_11668</name>
</gene>
<dbReference type="Pfam" id="PF00456">
    <property type="entry name" value="Transketolase_N"/>
    <property type="match status" value="1"/>
</dbReference>
<comment type="similarity">
    <text evidence="2">Belongs to the transketolase family.</text>
</comment>
<dbReference type="GO" id="GO:0046872">
    <property type="term" value="F:metal ion binding"/>
    <property type="evidence" value="ECO:0007669"/>
    <property type="project" value="UniProtKB-KW"/>
</dbReference>
<dbReference type="InterPro" id="IPR005474">
    <property type="entry name" value="Transketolase_N"/>
</dbReference>
<dbReference type="PROSITE" id="PS00801">
    <property type="entry name" value="TRANSKETOLASE_1"/>
    <property type="match status" value="1"/>
</dbReference>
<evidence type="ECO:0000256" key="5">
    <source>
        <dbReference type="ARBA" id="ARBA00023052"/>
    </source>
</evidence>
<keyword evidence="5" id="KW-0786">Thiamine pyrophosphate</keyword>
<dbReference type="OrthoDB" id="8732661at2"/>
<dbReference type="InterPro" id="IPR049557">
    <property type="entry name" value="Transketolase_CS"/>
</dbReference>
<dbReference type="CDD" id="cd02012">
    <property type="entry name" value="TPP_TK"/>
    <property type="match status" value="1"/>
</dbReference>
<organism evidence="7 8">
    <name type="scientific">Desulfoluna spongiiphila</name>
    <dbReference type="NCBI Taxonomy" id="419481"/>
    <lineage>
        <taxon>Bacteria</taxon>
        <taxon>Pseudomonadati</taxon>
        <taxon>Thermodesulfobacteriota</taxon>
        <taxon>Desulfobacteria</taxon>
        <taxon>Desulfobacterales</taxon>
        <taxon>Desulfolunaceae</taxon>
        <taxon>Desulfoluna</taxon>
    </lineage>
</organism>
<evidence type="ECO:0000256" key="3">
    <source>
        <dbReference type="ARBA" id="ARBA00022679"/>
    </source>
</evidence>
<keyword evidence="3" id="KW-0808">Transferase</keyword>
<dbReference type="SUPFAM" id="SSF52518">
    <property type="entry name" value="Thiamin diphosphate-binding fold (THDP-binding)"/>
    <property type="match status" value="1"/>
</dbReference>
<dbReference type="PANTHER" id="PTHR47514:SF1">
    <property type="entry name" value="TRANSKETOLASE N-TERMINAL SECTION-RELATED"/>
    <property type="match status" value="1"/>
</dbReference>
<reference evidence="7 8" key="1">
    <citation type="submission" date="2016-10" db="EMBL/GenBank/DDBJ databases">
        <authorList>
            <person name="de Groot N.N."/>
        </authorList>
    </citation>
    <scope>NUCLEOTIDE SEQUENCE [LARGE SCALE GENOMIC DNA]</scope>
    <source>
        <strain evidence="7 8">AA1</strain>
    </source>
</reference>
<evidence type="ECO:0000256" key="1">
    <source>
        <dbReference type="ARBA" id="ARBA00001964"/>
    </source>
</evidence>
<dbReference type="Proteomes" id="UP000198870">
    <property type="component" value="Unassembled WGS sequence"/>
</dbReference>
<accession>A0A1G5HXM5</accession>
<dbReference type="STRING" id="419481.SAMN05216233_11668"/>
<dbReference type="RefSeq" id="WP_092213033.1">
    <property type="nucleotide sequence ID" value="NZ_FMUX01000016.1"/>
</dbReference>
<dbReference type="PANTHER" id="PTHR47514">
    <property type="entry name" value="TRANSKETOLASE N-TERMINAL SECTION-RELATED"/>
    <property type="match status" value="1"/>
</dbReference>
<keyword evidence="8" id="KW-1185">Reference proteome</keyword>
<proteinExistence type="inferred from homology"/>
<evidence type="ECO:0000313" key="8">
    <source>
        <dbReference type="Proteomes" id="UP000198870"/>
    </source>
</evidence>